<evidence type="ECO:0000256" key="1">
    <source>
        <dbReference type="SAM" id="Phobius"/>
    </source>
</evidence>
<keyword evidence="2" id="KW-0732">Signal</keyword>
<sequence length="165" mass="18237">MQQHLASNMSHILLPLDLAAYALLSSYCLCGCLTEHFSVFRGWLAIHDCAQLKALQTASGHGVLFTYVVPKAILTAMNAYLVMRPPLSQTNREVVDGSLQFSLAMLGISWASSFLVQVPLQLRIRETGDRGLVARLCKTTWLRTITMCLSVCSTCWLVFNGSLRA</sequence>
<organism evidence="3 4">
    <name type="scientific">Colletotrichum sojae</name>
    <dbReference type="NCBI Taxonomy" id="2175907"/>
    <lineage>
        <taxon>Eukaryota</taxon>
        <taxon>Fungi</taxon>
        <taxon>Dikarya</taxon>
        <taxon>Ascomycota</taxon>
        <taxon>Pezizomycotina</taxon>
        <taxon>Sordariomycetes</taxon>
        <taxon>Hypocreomycetidae</taxon>
        <taxon>Glomerellales</taxon>
        <taxon>Glomerellaceae</taxon>
        <taxon>Colletotrichum</taxon>
        <taxon>Colletotrichum orchidearum species complex</taxon>
    </lineage>
</organism>
<dbReference type="EMBL" id="WIGN01000151">
    <property type="protein sequence ID" value="KAF6806785.1"/>
    <property type="molecule type" value="Genomic_DNA"/>
</dbReference>
<keyword evidence="1" id="KW-0472">Membrane</keyword>
<feature type="chain" id="PRO_5034136990" description="Integral membrane protein" evidence="2">
    <location>
        <begin position="25"/>
        <end position="165"/>
    </location>
</feature>
<name>A0A8H6J591_9PEZI</name>
<protein>
    <recommendedName>
        <fullName evidence="5">Integral membrane protein</fullName>
    </recommendedName>
</protein>
<proteinExistence type="predicted"/>
<reference evidence="3 4" key="1">
    <citation type="journal article" date="2020" name="Phytopathology">
        <title>Genome Sequence Resources of Colletotrichum truncatum, C. plurivorum, C. musicola, and C. sojae: Four Species Pathogenic to Soybean (Glycine max).</title>
        <authorList>
            <person name="Rogerio F."/>
            <person name="Boufleur T.R."/>
            <person name="Ciampi-Guillardi M."/>
            <person name="Sukno S.A."/>
            <person name="Thon M.R."/>
            <person name="Massola Junior N.S."/>
            <person name="Baroncelli R."/>
        </authorList>
    </citation>
    <scope>NUCLEOTIDE SEQUENCE [LARGE SCALE GENOMIC DNA]</scope>
    <source>
        <strain evidence="3 4">LFN0009</strain>
    </source>
</reference>
<evidence type="ECO:0000256" key="2">
    <source>
        <dbReference type="SAM" id="SignalP"/>
    </source>
</evidence>
<keyword evidence="1" id="KW-0812">Transmembrane</keyword>
<comment type="caution">
    <text evidence="3">The sequence shown here is derived from an EMBL/GenBank/DDBJ whole genome shotgun (WGS) entry which is preliminary data.</text>
</comment>
<accession>A0A8H6J591</accession>
<feature type="transmembrane region" description="Helical" evidence="1">
    <location>
        <begin position="20"/>
        <end position="40"/>
    </location>
</feature>
<feature type="transmembrane region" description="Helical" evidence="1">
    <location>
        <begin position="61"/>
        <end position="81"/>
    </location>
</feature>
<dbReference type="AlphaFoldDB" id="A0A8H6J591"/>
<feature type="signal peptide" evidence="2">
    <location>
        <begin position="1"/>
        <end position="24"/>
    </location>
</feature>
<feature type="transmembrane region" description="Helical" evidence="1">
    <location>
        <begin position="141"/>
        <end position="159"/>
    </location>
</feature>
<evidence type="ECO:0000313" key="4">
    <source>
        <dbReference type="Proteomes" id="UP000652219"/>
    </source>
</evidence>
<keyword evidence="1" id="KW-1133">Transmembrane helix</keyword>
<evidence type="ECO:0008006" key="5">
    <source>
        <dbReference type="Google" id="ProtNLM"/>
    </source>
</evidence>
<gene>
    <name evidence="3" type="ORF">CSOJ01_08600</name>
</gene>
<dbReference type="Proteomes" id="UP000652219">
    <property type="component" value="Unassembled WGS sequence"/>
</dbReference>
<keyword evidence="4" id="KW-1185">Reference proteome</keyword>
<feature type="transmembrane region" description="Helical" evidence="1">
    <location>
        <begin position="101"/>
        <end position="120"/>
    </location>
</feature>
<evidence type="ECO:0000313" key="3">
    <source>
        <dbReference type="EMBL" id="KAF6806785.1"/>
    </source>
</evidence>